<evidence type="ECO:0000256" key="1">
    <source>
        <dbReference type="SAM" id="MobiDB-lite"/>
    </source>
</evidence>
<dbReference type="EMBL" id="JAPEUY010000001">
    <property type="protein sequence ID" value="KAJ4378034.1"/>
    <property type="molecule type" value="Genomic_DNA"/>
</dbReference>
<dbReference type="OrthoDB" id="5320938at2759"/>
<organism evidence="3 4">
    <name type="scientific">Neocucurbitaria cava</name>
    <dbReference type="NCBI Taxonomy" id="798079"/>
    <lineage>
        <taxon>Eukaryota</taxon>
        <taxon>Fungi</taxon>
        <taxon>Dikarya</taxon>
        <taxon>Ascomycota</taxon>
        <taxon>Pezizomycotina</taxon>
        <taxon>Dothideomycetes</taxon>
        <taxon>Pleosporomycetidae</taxon>
        <taxon>Pleosporales</taxon>
        <taxon>Pleosporineae</taxon>
        <taxon>Cucurbitariaceae</taxon>
        <taxon>Neocucurbitaria</taxon>
    </lineage>
</organism>
<evidence type="ECO:0000256" key="2">
    <source>
        <dbReference type="SAM" id="SignalP"/>
    </source>
</evidence>
<keyword evidence="2" id="KW-0732">Signal</keyword>
<feature type="signal peptide" evidence="2">
    <location>
        <begin position="1"/>
        <end position="19"/>
    </location>
</feature>
<proteinExistence type="predicted"/>
<sequence length="336" mass="34539">MRYSTAAVLSALAVGQAAAASHNRHASFHARRQADAKRSAGSDVNWDAVAYDLKDVNWDAVNWSSVFASPTPAAVAQSTPSAVAEPKKADPTTTAEAKQQAAPTTTSEKASETSAVVASVKDTVGDLISDLLEGVESIATALGAQIGKNDKSSNGGIWVGTDSAWQAEFTNDGNEDSVLFCWKADGFSGMSINVNQPDISVGLKAGDSVNLSFAANVPAACAPAFPSTALAIFGGLDQTWFEVTFGEYGAFDISRNVNMNGCSISSKGSKCTSNMDTCVFKCKDSSVSSCESGSDYDLYNCGSSTGGGGGYDSVMQGTGGGCSMGSSGEKIQVTYS</sequence>
<name>A0A9W8YI38_9PLEO</name>
<evidence type="ECO:0000313" key="3">
    <source>
        <dbReference type="EMBL" id="KAJ4378034.1"/>
    </source>
</evidence>
<evidence type="ECO:0000313" key="4">
    <source>
        <dbReference type="Proteomes" id="UP001140560"/>
    </source>
</evidence>
<protein>
    <submittedName>
        <fullName evidence="3">Uncharacterized protein</fullName>
    </submittedName>
</protein>
<feature type="region of interest" description="Disordered" evidence="1">
    <location>
        <begin position="76"/>
        <end position="115"/>
    </location>
</feature>
<feature type="chain" id="PRO_5040873387" evidence="2">
    <location>
        <begin position="20"/>
        <end position="336"/>
    </location>
</feature>
<reference evidence="3" key="1">
    <citation type="submission" date="2022-10" db="EMBL/GenBank/DDBJ databases">
        <title>Tapping the CABI collections for fungal endophytes: first genome assemblies for Collariella, Neodidymelliopsis, Ascochyta clinopodiicola, Didymella pomorum, Didymosphaeria variabile, Neocosmospora piperis and Neocucurbitaria cava.</title>
        <authorList>
            <person name="Hill R."/>
        </authorList>
    </citation>
    <scope>NUCLEOTIDE SEQUENCE</scope>
    <source>
        <strain evidence="3">IMI 356814</strain>
    </source>
</reference>
<gene>
    <name evidence="3" type="ORF">N0V83_000864</name>
</gene>
<keyword evidence="4" id="KW-1185">Reference proteome</keyword>
<dbReference type="Proteomes" id="UP001140560">
    <property type="component" value="Unassembled WGS sequence"/>
</dbReference>
<feature type="compositionally biased region" description="Low complexity" evidence="1">
    <location>
        <begin position="101"/>
        <end position="115"/>
    </location>
</feature>
<accession>A0A9W8YI38</accession>
<comment type="caution">
    <text evidence="3">The sequence shown here is derived from an EMBL/GenBank/DDBJ whole genome shotgun (WGS) entry which is preliminary data.</text>
</comment>
<dbReference type="AlphaFoldDB" id="A0A9W8YI38"/>